<dbReference type="Proteomes" id="UP001168877">
    <property type="component" value="Unassembled WGS sequence"/>
</dbReference>
<protein>
    <submittedName>
        <fullName evidence="1">Uncharacterized protein</fullName>
    </submittedName>
</protein>
<reference evidence="1" key="2">
    <citation type="submission" date="2023-06" db="EMBL/GenBank/DDBJ databases">
        <authorList>
            <person name="Swenson N.G."/>
            <person name="Wegrzyn J.L."/>
            <person name="Mcevoy S.L."/>
        </authorList>
    </citation>
    <scope>NUCLEOTIDE SEQUENCE</scope>
    <source>
        <strain evidence="1">NS2018</strain>
        <tissue evidence="1">Leaf</tissue>
    </source>
</reference>
<proteinExistence type="predicted"/>
<sequence>MKAKEMRTDLRFYELEMAANWRRRRWKTEDFDDLGDGMVAGGRKLLWSKMNLSFLGGLQGQGNGYGNGGVYPGGLQGQGNRYGSGTGFQAHVG</sequence>
<organism evidence="1 2">
    <name type="scientific">Acer saccharum</name>
    <name type="common">Sugar maple</name>
    <dbReference type="NCBI Taxonomy" id="4024"/>
    <lineage>
        <taxon>Eukaryota</taxon>
        <taxon>Viridiplantae</taxon>
        <taxon>Streptophyta</taxon>
        <taxon>Embryophyta</taxon>
        <taxon>Tracheophyta</taxon>
        <taxon>Spermatophyta</taxon>
        <taxon>Magnoliopsida</taxon>
        <taxon>eudicotyledons</taxon>
        <taxon>Gunneridae</taxon>
        <taxon>Pentapetalae</taxon>
        <taxon>rosids</taxon>
        <taxon>malvids</taxon>
        <taxon>Sapindales</taxon>
        <taxon>Sapindaceae</taxon>
        <taxon>Hippocastanoideae</taxon>
        <taxon>Acereae</taxon>
        <taxon>Acer</taxon>
    </lineage>
</organism>
<reference evidence="1" key="1">
    <citation type="journal article" date="2022" name="Plant J.">
        <title>Strategies of tolerance reflected in two North American maple genomes.</title>
        <authorList>
            <person name="McEvoy S.L."/>
            <person name="Sezen U.U."/>
            <person name="Trouern-Trend A."/>
            <person name="McMahon S.M."/>
            <person name="Schaberg P.G."/>
            <person name="Yang J."/>
            <person name="Wegrzyn J.L."/>
            <person name="Swenson N.G."/>
        </authorList>
    </citation>
    <scope>NUCLEOTIDE SEQUENCE</scope>
    <source>
        <strain evidence="1">NS2018</strain>
    </source>
</reference>
<evidence type="ECO:0000313" key="1">
    <source>
        <dbReference type="EMBL" id="KAK0590245.1"/>
    </source>
</evidence>
<evidence type="ECO:0000313" key="2">
    <source>
        <dbReference type="Proteomes" id="UP001168877"/>
    </source>
</evidence>
<comment type="caution">
    <text evidence="1">The sequence shown here is derived from an EMBL/GenBank/DDBJ whole genome shotgun (WGS) entry which is preliminary data.</text>
</comment>
<gene>
    <name evidence="1" type="ORF">LWI29_024441</name>
</gene>
<accession>A0AA39VR97</accession>
<keyword evidence="2" id="KW-1185">Reference proteome</keyword>
<dbReference type="EMBL" id="JAUESC010000381">
    <property type="protein sequence ID" value="KAK0590245.1"/>
    <property type="molecule type" value="Genomic_DNA"/>
</dbReference>
<dbReference type="AlphaFoldDB" id="A0AA39VR97"/>
<name>A0AA39VR97_ACESA</name>